<dbReference type="SUPFAM" id="SSF159888">
    <property type="entry name" value="YdhG-like"/>
    <property type="match status" value="1"/>
</dbReference>
<sequence>MPSSAASNAEAYLQTLPAERRAVAAALRELIRKHLPDGYVEAMNWGMPSYEVPLARYPATYNGQPLNYVAFAAQKNAYSLYLSGIAMDVAKESALRKAFADAGKKLDMGKACVRFRTLDDLPLAAIGQLIASTPVEEFIACYERSRAGFR</sequence>
<dbReference type="EMBL" id="BAAAEU010000010">
    <property type="protein sequence ID" value="GAA0715872.1"/>
    <property type="molecule type" value="Genomic_DNA"/>
</dbReference>
<evidence type="ECO:0000313" key="2">
    <source>
        <dbReference type="EMBL" id="GAA0715872.1"/>
    </source>
</evidence>
<dbReference type="Proteomes" id="UP001501523">
    <property type="component" value="Unassembled WGS sequence"/>
</dbReference>
<organism evidence="2 3">
    <name type="scientific">Dokdonella soli</name>
    <dbReference type="NCBI Taxonomy" id="529810"/>
    <lineage>
        <taxon>Bacteria</taxon>
        <taxon>Pseudomonadati</taxon>
        <taxon>Pseudomonadota</taxon>
        <taxon>Gammaproteobacteria</taxon>
        <taxon>Lysobacterales</taxon>
        <taxon>Rhodanobacteraceae</taxon>
        <taxon>Dokdonella</taxon>
    </lineage>
</organism>
<feature type="domain" description="YdhG-like" evidence="1">
    <location>
        <begin position="20"/>
        <end position="131"/>
    </location>
</feature>
<comment type="caution">
    <text evidence="2">The sequence shown here is derived from an EMBL/GenBank/DDBJ whole genome shotgun (WGS) entry which is preliminary data.</text>
</comment>
<proteinExistence type="predicted"/>
<reference evidence="2 3" key="1">
    <citation type="journal article" date="2019" name="Int. J. Syst. Evol. Microbiol.">
        <title>The Global Catalogue of Microorganisms (GCM) 10K type strain sequencing project: providing services to taxonomists for standard genome sequencing and annotation.</title>
        <authorList>
            <consortium name="The Broad Institute Genomics Platform"/>
            <consortium name="The Broad Institute Genome Sequencing Center for Infectious Disease"/>
            <person name="Wu L."/>
            <person name="Ma J."/>
        </authorList>
    </citation>
    <scope>NUCLEOTIDE SEQUENCE [LARGE SCALE GENOMIC DNA]</scope>
    <source>
        <strain evidence="2 3">JCM 15421</strain>
    </source>
</reference>
<dbReference type="RefSeq" id="WP_343790876.1">
    <property type="nucleotide sequence ID" value="NZ_BAAAEU010000010.1"/>
</dbReference>
<evidence type="ECO:0000259" key="1">
    <source>
        <dbReference type="Pfam" id="PF08818"/>
    </source>
</evidence>
<accession>A0ABN1IJZ0</accession>
<evidence type="ECO:0000313" key="3">
    <source>
        <dbReference type="Proteomes" id="UP001501523"/>
    </source>
</evidence>
<protein>
    <submittedName>
        <fullName evidence="2">DUF1801 domain-containing protein</fullName>
    </submittedName>
</protein>
<gene>
    <name evidence="2" type="ORF">GCM10009105_21680</name>
</gene>
<name>A0ABN1IJZ0_9GAMM</name>
<keyword evidence="3" id="KW-1185">Reference proteome</keyword>
<dbReference type="Gene3D" id="3.90.1150.200">
    <property type="match status" value="1"/>
</dbReference>
<dbReference type="InterPro" id="IPR014922">
    <property type="entry name" value="YdhG-like"/>
</dbReference>
<dbReference type="Pfam" id="PF08818">
    <property type="entry name" value="DUF1801"/>
    <property type="match status" value="1"/>
</dbReference>